<dbReference type="AlphaFoldDB" id="A0A3S2Y0W3"/>
<accession>A0A3S2Y0W3</accession>
<sequence length="473" mass="49461">MTALWTETTVEEATNGRSTAPFSASGVQIDSRFVQPGDLFIAIRGAKQDGHAFIDNAAEAGAAAAVVAKDWADKYADRATLTPLHVVDDTFDALYDLARSARARTHAKLAAVTGSMGKTGTKDGLATALAVDGPVHATSGNQNNMYGLPLTLARLPEDAAFGVFEIGMDHAGEIEPLSALLRPHLAIITTVAPVHLEFFESVEGIADAKAEIFAGLSPDGVAVLPRDNAHFPRLKAKAAEQGIRTIITFGTHAEADFRLIDAMTTASGTEIMASIFGKRFLYRHGIPGIQWATNSLAILAAVHGLGGDYRRASDTFMSMQAGAGRGKQTAIALPAGGNATLIDESYNANPDAVRAALAVLDMAAGSAGGRRLAVLGDMRELGPNAPQMHAGLADAVISHKVDRLFCCGPHMEHLAQALEGRVDTMHAAKSTGLIQALTDTVGPGDVVMVKGSLGTNMKPIVEAMLDLDAAARE</sequence>
<dbReference type="Pfam" id="PF01225">
    <property type="entry name" value="Mur_ligase"/>
    <property type="match status" value="1"/>
</dbReference>
<dbReference type="InterPro" id="IPR036565">
    <property type="entry name" value="Mur-like_cat_sf"/>
</dbReference>
<keyword evidence="2 10" id="KW-0436">Ligase</keyword>
<dbReference type="UniPathway" id="UPA00219"/>
<dbReference type="Pfam" id="PF02875">
    <property type="entry name" value="Mur_ligase_C"/>
    <property type="match status" value="1"/>
</dbReference>
<reference evidence="16" key="1">
    <citation type="submission" date="2019-01" db="EMBL/GenBank/DDBJ databases">
        <title>Gri0909 isolated from a small marine red alga.</title>
        <authorList>
            <person name="Kim J."/>
            <person name="Jeong S.E."/>
            <person name="Jeon C.O."/>
        </authorList>
    </citation>
    <scope>NUCLEOTIDE SEQUENCE [LARGE SCALE GENOMIC DNA]</scope>
    <source>
        <strain evidence="16">Gri0909</strain>
    </source>
</reference>
<gene>
    <name evidence="10 15" type="primary">murF</name>
    <name evidence="15" type="ORF">EOI86_17280</name>
</gene>
<evidence type="ECO:0000259" key="13">
    <source>
        <dbReference type="Pfam" id="PF02875"/>
    </source>
</evidence>
<dbReference type="GO" id="GO:0005524">
    <property type="term" value="F:ATP binding"/>
    <property type="evidence" value="ECO:0007669"/>
    <property type="project" value="UniProtKB-UniRule"/>
</dbReference>
<dbReference type="InterPro" id="IPR005863">
    <property type="entry name" value="UDP-N-AcMur_synth"/>
</dbReference>
<name>A0A3S2Y0W3_9PROT</name>
<keyword evidence="4 10" id="KW-0547">Nucleotide-binding</keyword>
<dbReference type="PANTHER" id="PTHR43024">
    <property type="entry name" value="UDP-N-ACETYLMURAMOYL-TRIPEPTIDE--D-ALANYL-D-ALANINE LIGASE"/>
    <property type="match status" value="1"/>
</dbReference>
<dbReference type="Gene3D" id="3.90.190.20">
    <property type="entry name" value="Mur ligase, C-terminal domain"/>
    <property type="match status" value="1"/>
</dbReference>
<keyword evidence="7 10" id="KW-0573">Peptidoglycan synthesis</keyword>
<dbReference type="OrthoDB" id="9800958at2"/>
<dbReference type="InterPro" id="IPR035911">
    <property type="entry name" value="MurE/MurF_N"/>
</dbReference>
<comment type="caution">
    <text evidence="10">Lacks conserved residue(s) required for the propagation of feature annotation.</text>
</comment>
<keyword evidence="1 10" id="KW-0963">Cytoplasm</keyword>
<dbReference type="GO" id="GO:0051301">
    <property type="term" value="P:cell division"/>
    <property type="evidence" value="ECO:0007669"/>
    <property type="project" value="UniProtKB-KW"/>
</dbReference>
<evidence type="ECO:0000256" key="1">
    <source>
        <dbReference type="ARBA" id="ARBA00022490"/>
    </source>
</evidence>
<evidence type="ECO:0000313" key="16">
    <source>
        <dbReference type="Proteomes" id="UP000287447"/>
    </source>
</evidence>
<dbReference type="GO" id="GO:0071555">
    <property type="term" value="P:cell wall organization"/>
    <property type="evidence" value="ECO:0007669"/>
    <property type="project" value="UniProtKB-KW"/>
</dbReference>
<dbReference type="GO" id="GO:0009252">
    <property type="term" value="P:peptidoglycan biosynthetic process"/>
    <property type="evidence" value="ECO:0007669"/>
    <property type="project" value="UniProtKB-UniRule"/>
</dbReference>
<keyword evidence="6 10" id="KW-0133">Cell shape</keyword>
<dbReference type="Gene3D" id="3.40.1190.10">
    <property type="entry name" value="Mur-like, catalytic domain"/>
    <property type="match status" value="1"/>
</dbReference>
<keyword evidence="5 10" id="KW-0067">ATP-binding</keyword>
<dbReference type="Proteomes" id="UP000287447">
    <property type="component" value="Unassembled WGS sequence"/>
</dbReference>
<keyword evidence="3 10" id="KW-0132">Cell division</keyword>
<evidence type="ECO:0000259" key="12">
    <source>
        <dbReference type="Pfam" id="PF01225"/>
    </source>
</evidence>
<keyword evidence="8 10" id="KW-0131">Cell cycle</keyword>
<comment type="caution">
    <text evidence="15">The sequence shown here is derived from an EMBL/GenBank/DDBJ whole genome shotgun (WGS) entry which is preliminary data.</text>
</comment>
<keyword evidence="9 10" id="KW-0961">Cell wall biogenesis/degradation</keyword>
<comment type="catalytic activity">
    <reaction evidence="10 11">
        <text>D-alanyl-D-alanine + UDP-N-acetyl-alpha-D-muramoyl-L-alanyl-gamma-D-glutamyl-meso-2,6-diaminopimelate + ATP = UDP-N-acetyl-alpha-D-muramoyl-L-alanyl-gamma-D-glutamyl-meso-2,6-diaminopimeloyl-D-alanyl-D-alanine + ADP + phosphate + H(+)</text>
        <dbReference type="Rhea" id="RHEA:28374"/>
        <dbReference type="ChEBI" id="CHEBI:15378"/>
        <dbReference type="ChEBI" id="CHEBI:30616"/>
        <dbReference type="ChEBI" id="CHEBI:43474"/>
        <dbReference type="ChEBI" id="CHEBI:57822"/>
        <dbReference type="ChEBI" id="CHEBI:61386"/>
        <dbReference type="ChEBI" id="CHEBI:83905"/>
        <dbReference type="ChEBI" id="CHEBI:456216"/>
        <dbReference type="EC" id="6.3.2.10"/>
    </reaction>
</comment>
<comment type="similarity">
    <text evidence="10">Belongs to the MurCDEF family. MurF subfamily.</text>
</comment>
<protein>
    <recommendedName>
        <fullName evidence="10 11">UDP-N-acetylmuramoyl-tripeptide--D-alanyl-D-alanine ligase</fullName>
        <ecNumber evidence="10 11">6.3.2.10</ecNumber>
    </recommendedName>
    <alternativeName>
        <fullName evidence="10">D-alanyl-D-alanine-adding enzyme</fullName>
    </alternativeName>
</protein>
<evidence type="ECO:0000256" key="11">
    <source>
        <dbReference type="RuleBase" id="RU004136"/>
    </source>
</evidence>
<dbReference type="InterPro" id="IPR051046">
    <property type="entry name" value="MurCDEF_CellWall_CoF430Synth"/>
</dbReference>
<dbReference type="EC" id="6.3.2.10" evidence="10 11"/>
<evidence type="ECO:0000256" key="10">
    <source>
        <dbReference type="HAMAP-Rule" id="MF_02019"/>
    </source>
</evidence>
<organism evidence="15 16">
    <name type="scientific">Hwanghaeella grinnelliae</name>
    <dbReference type="NCBI Taxonomy" id="2500179"/>
    <lineage>
        <taxon>Bacteria</taxon>
        <taxon>Pseudomonadati</taxon>
        <taxon>Pseudomonadota</taxon>
        <taxon>Alphaproteobacteria</taxon>
        <taxon>Rhodospirillales</taxon>
        <taxon>Rhodospirillaceae</taxon>
        <taxon>Hwanghaeella</taxon>
    </lineage>
</organism>
<dbReference type="NCBIfam" id="TIGR01143">
    <property type="entry name" value="murF"/>
    <property type="match status" value="1"/>
</dbReference>
<evidence type="ECO:0000256" key="5">
    <source>
        <dbReference type="ARBA" id="ARBA00022840"/>
    </source>
</evidence>
<evidence type="ECO:0000256" key="2">
    <source>
        <dbReference type="ARBA" id="ARBA00022598"/>
    </source>
</evidence>
<dbReference type="InterPro" id="IPR036615">
    <property type="entry name" value="Mur_ligase_C_dom_sf"/>
</dbReference>
<dbReference type="SUPFAM" id="SSF63418">
    <property type="entry name" value="MurE/MurF N-terminal domain"/>
    <property type="match status" value="1"/>
</dbReference>
<evidence type="ECO:0000256" key="9">
    <source>
        <dbReference type="ARBA" id="ARBA00023316"/>
    </source>
</evidence>
<dbReference type="InterPro" id="IPR004101">
    <property type="entry name" value="Mur_ligase_C"/>
</dbReference>
<dbReference type="PANTHER" id="PTHR43024:SF1">
    <property type="entry name" value="UDP-N-ACETYLMURAMOYL-TRIPEPTIDE--D-ALANYL-D-ALANINE LIGASE"/>
    <property type="match status" value="1"/>
</dbReference>
<feature type="domain" description="Mur ligase central" evidence="14">
    <location>
        <begin position="112"/>
        <end position="301"/>
    </location>
</feature>
<dbReference type="SUPFAM" id="SSF53623">
    <property type="entry name" value="MurD-like peptide ligases, catalytic domain"/>
    <property type="match status" value="1"/>
</dbReference>
<dbReference type="EMBL" id="SADE01000003">
    <property type="protein sequence ID" value="RVU34612.1"/>
    <property type="molecule type" value="Genomic_DNA"/>
</dbReference>
<dbReference type="Pfam" id="PF08245">
    <property type="entry name" value="Mur_ligase_M"/>
    <property type="match status" value="1"/>
</dbReference>
<feature type="domain" description="Mur ligase N-terminal catalytic" evidence="12">
    <location>
        <begin position="25"/>
        <end position="99"/>
    </location>
</feature>
<comment type="function">
    <text evidence="10 11">Involved in cell wall formation. Catalyzes the final step in the synthesis of UDP-N-acetylmuramoyl-pentapeptide, the precursor of murein.</text>
</comment>
<evidence type="ECO:0000256" key="4">
    <source>
        <dbReference type="ARBA" id="ARBA00022741"/>
    </source>
</evidence>
<evidence type="ECO:0000259" key="14">
    <source>
        <dbReference type="Pfam" id="PF08245"/>
    </source>
</evidence>
<keyword evidence="16" id="KW-1185">Reference proteome</keyword>
<dbReference type="SUPFAM" id="SSF53244">
    <property type="entry name" value="MurD-like peptide ligases, peptide-binding domain"/>
    <property type="match status" value="1"/>
</dbReference>
<dbReference type="GO" id="GO:0005737">
    <property type="term" value="C:cytoplasm"/>
    <property type="evidence" value="ECO:0007669"/>
    <property type="project" value="UniProtKB-SubCell"/>
</dbReference>
<evidence type="ECO:0000256" key="7">
    <source>
        <dbReference type="ARBA" id="ARBA00022984"/>
    </source>
</evidence>
<dbReference type="GO" id="GO:0047480">
    <property type="term" value="F:UDP-N-acetylmuramoyl-tripeptide-D-alanyl-D-alanine ligase activity"/>
    <property type="evidence" value="ECO:0007669"/>
    <property type="project" value="UniProtKB-UniRule"/>
</dbReference>
<dbReference type="Gene3D" id="3.40.1390.10">
    <property type="entry name" value="MurE/MurF, N-terminal domain"/>
    <property type="match status" value="1"/>
</dbReference>
<comment type="pathway">
    <text evidence="10 11">Cell wall biogenesis; peptidoglycan biosynthesis.</text>
</comment>
<feature type="domain" description="Mur ligase C-terminal" evidence="13">
    <location>
        <begin position="338"/>
        <end position="452"/>
    </location>
</feature>
<evidence type="ECO:0000313" key="15">
    <source>
        <dbReference type="EMBL" id="RVU34612.1"/>
    </source>
</evidence>
<comment type="subcellular location">
    <subcellularLocation>
        <location evidence="10 11">Cytoplasm</location>
    </subcellularLocation>
</comment>
<evidence type="ECO:0000256" key="8">
    <source>
        <dbReference type="ARBA" id="ARBA00023306"/>
    </source>
</evidence>
<dbReference type="InterPro" id="IPR013221">
    <property type="entry name" value="Mur_ligase_cen"/>
</dbReference>
<dbReference type="HAMAP" id="MF_02019">
    <property type="entry name" value="MurF"/>
    <property type="match status" value="1"/>
</dbReference>
<dbReference type="GO" id="GO:0008766">
    <property type="term" value="F:UDP-N-acetylmuramoylalanyl-D-glutamyl-2,6-diaminopimelate-D-alanyl-D-alanine ligase activity"/>
    <property type="evidence" value="ECO:0007669"/>
    <property type="project" value="RHEA"/>
</dbReference>
<proteinExistence type="inferred from homology"/>
<dbReference type="RefSeq" id="WP_127766597.1">
    <property type="nucleotide sequence ID" value="NZ_SADE01000003.1"/>
</dbReference>
<dbReference type="InterPro" id="IPR000713">
    <property type="entry name" value="Mur_ligase_N"/>
</dbReference>
<evidence type="ECO:0000256" key="6">
    <source>
        <dbReference type="ARBA" id="ARBA00022960"/>
    </source>
</evidence>
<dbReference type="GO" id="GO:0008360">
    <property type="term" value="P:regulation of cell shape"/>
    <property type="evidence" value="ECO:0007669"/>
    <property type="project" value="UniProtKB-KW"/>
</dbReference>
<evidence type="ECO:0000256" key="3">
    <source>
        <dbReference type="ARBA" id="ARBA00022618"/>
    </source>
</evidence>